<dbReference type="PANTHER" id="PTHR41773">
    <property type="entry name" value="GTP PYROPHOSPHATASE-RELATED"/>
    <property type="match status" value="1"/>
</dbReference>
<dbReference type="PANTHER" id="PTHR41773:SF1">
    <property type="entry name" value="RELA_SPOT DOMAIN-CONTAINING PROTEIN"/>
    <property type="match status" value="1"/>
</dbReference>
<keyword evidence="3" id="KW-1185">Reference proteome</keyword>
<proteinExistence type="predicted"/>
<dbReference type="RefSeq" id="WP_090415711.1">
    <property type="nucleotide sequence ID" value="NZ_FNOY01000084.1"/>
</dbReference>
<dbReference type="InterPro" id="IPR007685">
    <property type="entry name" value="RelA_SpoT"/>
</dbReference>
<dbReference type="InterPro" id="IPR043519">
    <property type="entry name" value="NT_sf"/>
</dbReference>
<evidence type="ECO:0000313" key="2">
    <source>
        <dbReference type="EMBL" id="SDY93944.1"/>
    </source>
</evidence>
<dbReference type="AlphaFoldDB" id="A0A1H3NYJ1"/>
<dbReference type="SMART" id="SM00954">
    <property type="entry name" value="RelA_SpoT"/>
    <property type="match status" value="1"/>
</dbReference>
<organism evidence="2 3">
    <name type="scientific">Nitrosomonas halophila</name>
    <dbReference type="NCBI Taxonomy" id="44576"/>
    <lineage>
        <taxon>Bacteria</taxon>
        <taxon>Pseudomonadati</taxon>
        <taxon>Pseudomonadota</taxon>
        <taxon>Betaproteobacteria</taxon>
        <taxon>Nitrosomonadales</taxon>
        <taxon>Nitrosomonadaceae</taxon>
        <taxon>Nitrosomonas</taxon>
    </lineage>
</organism>
<name>A0A1H3NYJ1_9PROT</name>
<evidence type="ECO:0000259" key="1">
    <source>
        <dbReference type="SMART" id="SM00954"/>
    </source>
</evidence>
<dbReference type="Pfam" id="PF04607">
    <property type="entry name" value="RelA_SpoT"/>
    <property type="match status" value="1"/>
</dbReference>
<dbReference type="Proteomes" id="UP000198640">
    <property type="component" value="Unassembled WGS sequence"/>
</dbReference>
<dbReference type="EMBL" id="FNOY01000084">
    <property type="protein sequence ID" value="SDY93944.1"/>
    <property type="molecule type" value="Genomic_DNA"/>
</dbReference>
<protein>
    <submittedName>
        <fullName evidence="2">PpGpp synthetase catalytic domain-containing protein (RelA/SpoT-type nucleotidyltranferase)</fullName>
    </submittedName>
</protein>
<dbReference type="SUPFAM" id="SSF81301">
    <property type="entry name" value="Nucleotidyltransferase"/>
    <property type="match status" value="1"/>
</dbReference>
<dbReference type="OrthoDB" id="9789634at2"/>
<dbReference type="Gene3D" id="3.30.460.10">
    <property type="entry name" value="Beta Polymerase, domain 2"/>
    <property type="match status" value="1"/>
</dbReference>
<dbReference type="STRING" id="44576.SAMN05421881_10842"/>
<dbReference type="CDD" id="cd05399">
    <property type="entry name" value="NT_Rel-Spo_like"/>
    <property type="match status" value="1"/>
</dbReference>
<dbReference type="GO" id="GO:0015969">
    <property type="term" value="P:guanosine tetraphosphate metabolic process"/>
    <property type="evidence" value="ECO:0007669"/>
    <property type="project" value="InterPro"/>
</dbReference>
<evidence type="ECO:0000313" key="3">
    <source>
        <dbReference type="Proteomes" id="UP000198640"/>
    </source>
</evidence>
<accession>A0A1H3NYJ1</accession>
<reference evidence="2 3" key="1">
    <citation type="submission" date="2016-10" db="EMBL/GenBank/DDBJ databases">
        <authorList>
            <person name="de Groot N.N."/>
        </authorList>
    </citation>
    <scope>NUCLEOTIDE SEQUENCE [LARGE SCALE GENOMIC DNA]</scope>
    <source>
        <strain evidence="2 3">Nm1</strain>
    </source>
</reference>
<sequence>MIPVSSFMRVTDILRKEIEQELMSIGLLCRVFGRGKSEASLKAKLESNPGKYTPNGKLIQDSIGIRIVLYFQEDIKIVDKVLRMKYQCDNGASTIDVPVDTIFSVSRYNLIFKLPSDYFRDIGAPTTSVPIDRTFELQIRTVLSEGWHEVEHDLRYKRKNDWIGSDDLSRGLNGILATLETAEWSMRKIFDDLAYKHYKGRNWDGLVHSVLRMRISAPLGTGVCEFLKSSPDAARRLVRINRNDIFHALSKLAPRIPLTADNLLFVWNRVSLKNEELSNLTPKIICETMDASEI</sequence>
<feature type="domain" description="RelA/SpoT" evidence="1">
    <location>
        <begin position="33"/>
        <end position="162"/>
    </location>
</feature>
<gene>
    <name evidence="2" type="ORF">SAMN05421881_10842</name>
</gene>